<proteinExistence type="predicted"/>
<protein>
    <submittedName>
        <fullName evidence="1">Uncharacterized protein</fullName>
    </submittedName>
</protein>
<evidence type="ECO:0000313" key="2">
    <source>
        <dbReference type="Proteomes" id="UP001152531"/>
    </source>
</evidence>
<reference evidence="1" key="1">
    <citation type="submission" date="2022-06" db="EMBL/GenBank/DDBJ databases">
        <authorList>
            <person name="Legras J.-L."/>
            <person name="Devillers H."/>
            <person name="Grondin C."/>
        </authorList>
    </citation>
    <scope>NUCLEOTIDE SEQUENCE</scope>
    <source>
        <strain evidence="1">CLIB 1444</strain>
    </source>
</reference>
<keyword evidence="2" id="KW-1185">Reference proteome</keyword>
<name>A0ACA9YA51_9ASCO</name>
<sequence>MVKKQKKVSEDKLESSLQKIIQDRYYKQSNWSEILPLIITKLQQYESYEEIKPQVIKLVDHLNNYFHESPPFTILRLSELLIDPTKQGYKLDNERNIKKYINSLSSVIVVSSTVKDFPDPEPKTDVKEPYEDIPLIKIPWLEEAKAKEKAKKLKQTKGDSTPDKRLSDSEEPPHKRNKPDDSIDSSIDSSPVRGDSDMETSDINGSESPNQE</sequence>
<dbReference type="Proteomes" id="UP001152531">
    <property type="component" value="Unassembled WGS sequence"/>
</dbReference>
<dbReference type="EMBL" id="CALSDN010000007">
    <property type="protein sequence ID" value="CAH6721779.1"/>
    <property type="molecule type" value="Genomic_DNA"/>
</dbReference>
<gene>
    <name evidence="1" type="ORF">CLIB1444_07S02256</name>
</gene>
<organism evidence="1 2">
    <name type="scientific">[Candida] jaroonii</name>
    <dbReference type="NCBI Taxonomy" id="467808"/>
    <lineage>
        <taxon>Eukaryota</taxon>
        <taxon>Fungi</taxon>
        <taxon>Dikarya</taxon>
        <taxon>Ascomycota</taxon>
        <taxon>Saccharomycotina</taxon>
        <taxon>Pichiomycetes</taxon>
        <taxon>Debaryomycetaceae</taxon>
        <taxon>Yamadazyma</taxon>
    </lineage>
</organism>
<evidence type="ECO:0000313" key="1">
    <source>
        <dbReference type="EMBL" id="CAH6721779.1"/>
    </source>
</evidence>
<comment type="caution">
    <text evidence="1">The sequence shown here is derived from an EMBL/GenBank/DDBJ whole genome shotgun (WGS) entry which is preliminary data.</text>
</comment>
<accession>A0ACA9YA51</accession>